<dbReference type="Proteomes" id="UP000838308">
    <property type="component" value="Unassembled WGS sequence"/>
</dbReference>
<dbReference type="InterPro" id="IPR054467">
    <property type="entry name" value="YkoP-like_dom"/>
</dbReference>
<sequence>MILRHTILWIWKVVDPLFFLCSRLHYINNGSKGQSIFRVRITKYKGDNFTLSDGTCINRNDFLLKIHLHNVRLINEHLKIKNDLIRARLIYKLVLGSMPLLAVYLKGHPQEVKIKGVIGITTINKGVRSLGFECYPPSNRLYIYFKKIGQLPIFLLSSSSFKNFHKNQLTYLFLSKRKLYDIYWQNPASK</sequence>
<keyword evidence="3" id="KW-1185">Reference proteome</keyword>
<evidence type="ECO:0000259" key="1">
    <source>
        <dbReference type="Pfam" id="PF22790"/>
    </source>
</evidence>
<dbReference type="RefSeq" id="WP_406603673.1">
    <property type="nucleotide sequence ID" value="NZ_CALBWS010000006.1"/>
</dbReference>
<accession>A0ABN8KNL7</accession>
<name>A0ABN8KNL7_9BACI</name>
<feature type="domain" description="YkoP-like" evidence="1">
    <location>
        <begin position="5"/>
        <end position="183"/>
    </location>
</feature>
<evidence type="ECO:0000313" key="3">
    <source>
        <dbReference type="Proteomes" id="UP000838308"/>
    </source>
</evidence>
<reference evidence="2" key="1">
    <citation type="submission" date="2022-04" db="EMBL/GenBank/DDBJ databases">
        <authorList>
            <person name="Criscuolo A."/>
        </authorList>
    </citation>
    <scope>NUCLEOTIDE SEQUENCE</scope>
    <source>
        <strain evidence="2">CIP111895</strain>
    </source>
</reference>
<dbReference type="Pfam" id="PF22790">
    <property type="entry name" value="YkoP"/>
    <property type="match status" value="1"/>
</dbReference>
<protein>
    <recommendedName>
        <fullName evidence="1">YkoP-like domain-containing protein</fullName>
    </recommendedName>
</protein>
<gene>
    <name evidence="2" type="ORF">BACCIP111895_01381</name>
</gene>
<dbReference type="EMBL" id="CALBWS010000006">
    <property type="protein sequence ID" value="CAH2714220.1"/>
    <property type="molecule type" value="Genomic_DNA"/>
</dbReference>
<organism evidence="2 3">
    <name type="scientific">Neobacillus rhizosphaerae</name>
    <dbReference type="NCBI Taxonomy" id="2880965"/>
    <lineage>
        <taxon>Bacteria</taxon>
        <taxon>Bacillati</taxon>
        <taxon>Bacillota</taxon>
        <taxon>Bacilli</taxon>
        <taxon>Bacillales</taxon>
        <taxon>Bacillaceae</taxon>
        <taxon>Neobacillus</taxon>
    </lineage>
</organism>
<proteinExistence type="predicted"/>
<comment type="caution">
    <text evidence="2">The sequence shown here is derived from an EMBL/GenBank/DDBJ whole genome shotgun (WGS) entry which is preliminary data.</text>
</comment>
<evidence type="ECO:0000313" key="2">
    <source>
        <dbReference type="EMBL" id="CAH2714220.1"/>
    </source>
</evidence>